<evidence type="ECO:0000313" key="3">
    <source>
        <dbReference type="Proteomes" id="UP001209540"/>
    </source>
</evidence>
<keyword evidence="3" id="KW-1185">Reference proteome</keyword>
<evidence type="ECO:0000259" key="1">
    <source>
        <dbReference type="Pfam" id="PF25377"/>
    </source>
</evidence>
<evidence type="ECO:0000313" key="2">
    <source>
        <dbReference type="EMBL" id="KAI9245860.1"/>
    </source>
</evidence>
<dbReference type="PANTHER" id="PTHR47915:SF1">
    <property type="entry name" value="SI:DKEY-19B23.7"/>
    <property type="match status" value="1"/>
</dbReference>
<accession>A0AAD5JMB2</accession>
<feature type="domain" description="DUF7886" evidence="1">
    <location>
        <begin position="97"/>
        <end position="226"/>
    </location>
</feature>
<dbReference type="Proteomes" id="UP001209540">
    <property type="component" value="Unassembled WGS sequence"/>
</dbReference>
<sequence>MLGQDPGDLRRDQSRITGFLQECRALGSLRGFKYFEVFMRGREELVLIIPKNPENKHEKFTLMPPDVFSKSSMQEQLPQQQQPLPQTLLAECMPINPNDEELKKLRTKYTVLLITGYGRYKCPYIYNRTSDDVYPMSLESTDTWRRKDIPLWEMIKEVFIMITESCPTNPFKLDHTYLGSLPLEESVLLTGALLNFLQNLWIQAEPIKAFVDEVYEDIKLLQTRHLHVMHEYTNRNIHLNIAGTVAEDEEAVKN</sequence>
<organism evidence="2 3">
    <name type="scientific">Phascolomyces articulosus</name>
    <dbReference type="NCBI Taxonomy" id="60185"/>
    <lineage>
        <taxon>Eukaryota</taxon>
        <taxon>Fungi</taxon>
        <taxon>Fungi incertae sedis</taxon>
        <taxon>Mucoromycota</taxon>
        <taxon>Mucoromycotina</taxon>
        <taxon>Mucoromycetes</taxon>
        <taxon>Mucorales</taxon>
        <taxon>Lichtheimiaceae</taxon>
        <taxon>Phascolomyces</taxon>
    </lineage>
</organism>
<dbReference type="AlphaFoldDB" id="A0AAD5JMB2"/>
<dbReference type="PANTHER" id="PTHR47915">
    <property type="entry name" value="SI:DKEY-19B23.7"/>
    <property type="match status" value="1"/>
</dbReference>
<dbReference type="EMBL" id="JAIXMP010000049">
    <property type="protein sequence ID" value="KAI9245860.1"/>
    <property type="molecule type" value="Genomic_DNA"/>
</dbReference>
<name>A0AAD5JMB2_9FUNG</name>
<comment type="caution">
    <text evidence="2">The sequence shown here is derived from an EMBL/GenBank/DDBJ whole genome shotgun (WGS) entry which is preliminary data.</text>
</comment>
<protein>
    <recommendedName>
        <fullName evidence="1">DUF7886 domain-containing protein</fullName>
    </recommendedName>
</protein>
<dbReference type="Pfam" id="PF25377">
    <property type="entry name" value="DUF7886"/>
    <property type="match status" value="1"/>
</dbReference>
<reference evidence="2" key="2">
    <citation type="submission" date="2023-02" db="EMBL/GenBank/DDBJ databases">
        <authorList>
            <consortium name="DOE Joint Genome Institute"/>
            <person name="Mondo S.J."/>
            <person name="Chang Y."/>
            <person name="Wang Y."/>
            <person name="Ahrendt S."/>
            <person name="Andreopoulos W."/>
            <person name="Barry K."/>
            <person name="Beard J."/>
            <person name="Benny G.L."/>
            <person name="Blankenship S."/>
            <person name="Bonito G."/>
            <person name="Cuomo C."/>
            <person name="Desiro A."/>
            <person name="Gervers K.A."/>
            <person name="Hundley H."/>
            <person name="Kuo A."/>
            <person name="LaButti K."/>
            <person name="Lang B.F."/>
            <person name="Lipzen A."/>
            <person name="O'Donnell K."/>
            <person name="Pangilinan J."/>
            <person name="Reynolds N."/>
            <person name="Sandor L."/>
            <person name="Smith M.W."/>
            <person name="Tsang A."/>
            <person name="Grigoriev I.V."/>
            <person name="Stajich J.E."/>
            <person name="Spatafora J.W."/>
        </authorList>
    </citation>
    <scope>NUCLEOTIDE SEQUENCE</scope>
    <source>
        <strain evidence="2">RSA 2281</strain>
    </source>
</reference>
<proteinExistence type="predicted"/>
<gene>
    <name evidence="2" type="ORF">BDA99DRAFT_543507</name>
</gene>
<reference evidence="2" key="1">
    <citation type="journal article" date="2022" name="IScience">
        <title>Evolution of zygomycete secretomes and the origins of terrestrial fungal ecologies.</title>
        <authorList>
            <person name="Chang Y."/>
            <person name="Wang Y."/>
            <person name="Mondo S."/>
            <person name="Ahrendt S."/>
            <person name="Andreopoulos W."/>
            <person name="Barry K."/>
            <person name="Beard J."/>
            <person name="Benny G.L."/>
            <person name="Blankenship S."/>
            <person name="Bonito G."/>
            <person name="Cuomo C."/>
            <person name="Desiro A."/>
            <person name="Gervers K.A."/>
            <person name="Hundley H."/>
            <person name="Kuo A."/>
            <person name="LaButti K."/>
            <person name="Lang B.F."/>
            <person name="Lipzen A."/>
            <person name="O'Donnell K."/>
            <person name="Pangilinan J."/>
            <person name="Reynolds N."/>
            <person name="Sandor L."/>
            <person name="Smith M.E."/>
            <person name="Tsang A."/>
            <person name="Grigoriev I.V."/>
            <person name="Stajich J.E."/>
            <person name="Spatafora J.W."/>
        </authorList>
    </citation>
    <scope>NUCLEOTIDE SEQUENCE</scope>
    <source>
        <strain evidence="2">RSA 2281</strain>
    </source>
</reference>
<dbReference type="InterPro" id="IPR057208">
    <property type="entry name" value="DUF7886"/>
</dbReference>